<organism evidence="2 3">
    <name type="scientific">Croceitalea rosinachiae</name>
    <dbReference type="NCBI Taxonomy" id="3075596"/>
    <lineage>
        <taxon>Bacteria</taxon>
        <taxon>Pseudomonadati</taxon>
        <taxon>Bacteroidota</taxon>
        <taxon>Flavobacteriia</taxon>
        <taxon>Flavobacteriales</taxon>
        <taxon>Flavobacteriaceae</taxon>
        <taxon>Croceitalea</taxon>
    </lineage>
</organism>
<reference evidence="2 3" key="1">
    <citation type="submission" date="2023-09" db="EMBL/GenBank/DDBJ databases">
        <authorList>
            <person name="Rey-Velasco X."/>
        </authorList>
    </citation>
    <scope>NUCLEOTIDE SEQUENCE [LARGE SCALE GENOMIC DNA]</scope>
    <source>
        <strain evidence="2 3">F388</strain>
    </source>
</reference>
<gene>
    <name evidence="2" type="ORF">RM706_14400</name>
</gene>
<dbReference type="InterPro" id="IPR032331">
    <property type="entry name" value="DUF4856"/>
</dbReference>
<evidence type="ECO:0000256" key="1">
    <source>
        <dbReference type="SAM" id="SignalP"/>
    </source>
</evidence>
<evidence type="ECO:0000313" key="3">
    <source>
        <dbReference type="Proteomes" id="UP001255246"/>
    </source>
</evidence>
<accession>A0ABU3AE18</accession>
<sequence length="436" mass="47852">MKKFAFALMALTSMVFIACDSDDDDMPEVVATCSDNIQNGDETGVDCGGSSCTPCETAAEIPANYVFARDGESTVSFSGQTTRLFMANEILGKFKDPSSTVGEIQAMFAHAEGADDFADSDLNTSDKNVKSKTAGSFDYFSNDPVTQASVRADFDAYITEQVNDVFPNWNEVATEGSAGQLPDGSSTRYVNANGLELDQAFNKGLIGAFVGDQILNNYTSPAQLSRFEDDNDNDVIVDGKTYTDMEHDWDEAYGYAFGVVSDTENPIANIDDLDATDKFLAKYIKRAENDPTFTGIAQDIFDAYKVGRTAIINKDYDERNRQTDILREAIAKVIAIRSVFYLQAGKTKIEASGEPGDIFHDLSEGFGFIYSLQFTRRPGAEDAYFTRTETLDFLNQIYANNTNGFWNVTPETLDEVSEAIAVRFDFTVADAADSNN</sequence>
<comment type="caution">
    <text evidence="2">The sequence shown here is derived from an EMBL/GenBank/DDBJ whole genome shotgun (WGS) entry which is preliminary data.</text>
</comment>
<dbReference type="EMBL" id="JAVRHR010000003">
    <property type="protein sequence ID" value="MDT0608234.1"/>
    <property type="molecule type" value="Genomic_DNA"/>
</dbReference>
<dbReference type="PROSITE" id="PS51257">
    <property type="entry name" value="PROKAR_LIPOPROTEIN"/>
    <property type="match status" value="1"/>
</dbReference>
<keyword evidence="3" id="KW-1185">Reference proteome</keyword>
<name>A0ABU3AE18_9FLAO</name>
<proteinExistence type="predicted"/>
<protein>
    <submittedName>
        <fullName evidence="2">DUF4856 domain-containing protein</fullName>
    </submittedName>
</protein>
<keyword evidence="1" id="KW-0732">Signal</keyword>
<feature type="chain" id="PRO_5046000228" evidence="1">
    <location>
        <begin position="19"/>
        <end position="436"/>
    </location>
</feature>
<dbReference type="Pfam" id="PF16148">
    <property type="entry name" value="DUF4856"/>
    <property type="match status" value="1"/>
</dbReference>
<dbReference type="Proteomes" id="UP001255246">
    <property type="component" value="Unassembled WGS sequence"/>
</dbReference>
<dbReference type="RefSeq" id="WP_311352776.1">
    <property type="nucleotide sequence ID" value="NZ_JAVRHR010000003.1"/>
</dbReference>
<feature type="signal peptide" evidence="1">
    <location>
        <begin position="1"/>
        <end position="18"/>
    </location>
</feature>
<evidence type="ECO:0000313" key="2">
    <source>
        <dbReference type="EMBL" id="MDT0608234.1"/>
    </source>
</evidence>